<gene>
    <name evidence="2" type="ORF">SAMN05444398_1246</name>
</gene>
<evidence type="ECO:0000313" key="2">
    <source>
        <dbReference type="EMBL" id="SHM59253.1"/>
    </source>
</evidence>
<evidence type="ECO:0000256" key="1">
    <source>
        <dbReference type="SAM" id="MobiDB-lite"/>
    </source>
</evidence>
<sequence>MATAAAPQPTAPASTKAVPQIPTKPQTISKQVFNDFASI</sequence>
<dbReference type="Proteomes" id="UP000183974">
    <property type="component" value="Unassembled WGS sequence"/>
</dbReference>
<dbReference type="AlphaFoldDB" id="A0A1M7K2Q1"/>
<accession>A0A1M7K2Q1</accession>
<feature type="compositionally biased region" description="Low complexity" evidence="1">
    <location>
        <begin position="1"/>
        <end position="17"/>
    </location>
</feature>
<evidence type="ECO:0000313" key="3">
    <source>
        <dbReference type="Proteomes" id="UP000183974"/>
    </source>
</evidence>
<keyword evidence="3" id="KW-1185">Reference proteome</keyword>
<reference evidence="2 3" key="1">
    <citation type="submission" date="2016-11" db="EMBL/GenBank/DDBJ databases">
        <authorList>
            <person name="Jaros S."/>
            <person name="Januszkiewicz K."/>
            <person name="Wedrychowicz H."/>
        </authorList>
    </citation>
    <scope>NUCLEOTIDE SEQUENCE [LARGE SCALE GENOMIC DNA]</scope>
    <source>
        <strain evidence="2 3">DSM 29589</strain>
    </source>
</reference>
<proteinExistence type="predicted"/>
<feature type="region of interest" description="Disordered" evidence="1">
    <location>
        <begin position="1"/>
        <end position="26"/>
    </location>
</feature>
<protein>
    <submittedName>
        <fullName evidence="2">Uncharacterized protein</fullName>
    </submittedName>
</protein>
<organism evidence="2 3">
    <name type="scientific">Roseovarius pacificus</name>
    <dbReference type="NCBI Taxonomy" id="337701"/>
    <lineage>
        <taxon>Bacteria</taxon>
        <taxon>Pseudomonadati</taxon>
        <taxon>Pseudomonadota</taxon>
        <taxon>Alphaproteobacteria</taxon>
        <taxon>Rhodobacterales</taxon>
        <taxon>Roseobacteraceae</taxon>
        <taxon>Roseovarius</taxon>
    </lineage>
</organism>
<dbReference type="EMBL" id="FRBR01000024">
    <property type="protein sequence ID" value="SHM59253.1"/>
    <property type="molecule type" value="Genomic_DNA"/>
</dbReference>
<name>A0A1M7K2Q1_9RHOB</name>